<sequence length="264" mass="30522">MDWVEQTEMVCNILKECADAKALDLFSKGKKLLTMYERYSDTAAQTEISSQYLNVTECSVCSFPDSGISFYYNHSTGVLECVDDTNNQPGRQILWSKQLSEEAYDSCEPLFERQKGERNWIYKYEAYLAHEDFWDMYLNHEFDIEAFRNADMLLTDNSLFDQLFENSPKSVRTAWENALMTVGSVFSKNTDGNVTYFSELYKQIFLNTIAGKDFAVLGTTVESAVEYAQKAIENLSSPMGHNNAVNRMRDKERQFYNEFLNNLL</sequence>
<proteinExistence type="predicted"/>
<protein>
    <submittedName>
        <fullName evidence="1">Uncharacterized protein</fullName>
    </submittedName>
</protein>
<name>A0A9D1UC68_9FIRM</name>
<evidence type="ECO:0000313" key="2">
    <source>
        <dbReference type="Proteomes" id="UP000824265"/>
    </source>
</evidence>
<reference evidence="1" key="2">
    <citation type="submission" date="2021-04" db="EMBL/GenBank/DDBJ databases">
        <authorList>
            <person name="Gilroy R."/>
        </authorList>
    </citation>
    <scope>NUCLEOTIDE SEQUENCE</scope>
    <source>
        <strain evidence="1">CHK195-6426</strain>
    </source>
</reference>
<dbReference type="EMBL" id="DXGH01000038">
    <property type="protein sequence ID" value="HIW81256.1"/>
    <property type="molecule type" value="Genomic_DNA"/>
</dbReference>
<dbReference type="AlphaFoldDB" id="A0A9D1UC68"/>
<gene>
    <name evidence="1" type="ORF">H9742_06950</name>
</gene>
<accession>A0A9D1UC68</accession>
<reference evidence="1" key="1">
    <citation type="journal article" date="2021" name="PeerJ">
        <title>Extensive microbial diversity within the chicken gut microbiome revealed by metagenomics and culture.</title>
        <authorList>
            <person name="Gilroy R."/>
            <person name="Ravi A."/>
            <person name="Getino M."/>
            <person name="Pursley I."/>
            <person name="Horton D.L."/>
            <person name="Alikhan N.F."/>
            <person name="Baker D."/>
            <person name="Gharbi K."/>
            <person name="Hall N."/>
            <person name="Watson M."/>
            <person name="Adriaenssens E.M."/>
            <person name="Foster-Nyarko E."/>
            <person name="Jarju S."/>
            <person name="Secka A."/>
            <person name="Antonio M."/>
            <person name="Oren A."/>
            <person name="Chaudhuri R.R."/>
            <person name="La Ragione R."/>
            <person name="Hildebrand F."/>
            <person name="Pallen M.J."/>
        </authorList>
    </citation>
    <scope>NUCLEOTIDE SEQUENCE</scope>
    <source>
        <strain evidence="1">CHK195-6426</strain>
    </source>
</reference>
<evidence type="ECO:0000313" key="1">
    <source>
        <dbReference type="EMBL" id="HIW81256.1"/>
    </source>
</evidence>
<comment type="caution">
    <text evidence="1">The sequence shown here is derived from an EMBL/GenBank/DDBJ whole genome shotgun (WGS) entry which is preliminary data.</text>
</comment>
<dbReference type="RefSeq" id="WP_318708268.1">
    <property type="nucleotide sequence ID" value="NZ_CALWMU010000003.1"/>
</dbReference>
<dbReference type="Proteomes" id="UP000824265">
    <property type="component" value="Unassembled WGS sequence"/>
</dbReference>
<organism evidence="1 2">
    <name type="scientific">Candidatus Acetatifactor stercoripullorum</name>
    <dbReference type="NCBI Taxonomy" id="2838414"/>
    <lineage>
        <taxon>Bacteria</taxon>
        <taxon>Bacillati</taxon>
        <taxon>Bacillota</taxon>
        <taxon>Clostridia</taxon>
        <taxon>Lachnospirales</taxon>
        <taxon>Lachnospiraceae</taxon>
        <taxon>Acetatifactor</taxon>
    </lineage>
</organism>